<sequence>MTLAYLFLLFVQFLYAIPLVISQVALEQIPIFLFLEISFIAAFVFLLPLALMKEKVNWTNLGKKNIGKLLLQGLLFNVVFNIFLLLGISHTSATDTGIITGTSPALILILSYFLLRERIKLLSILAIFLAITGVVLQSFISLGESPKTSLLGDFFVILAILTQSFFVIFSKKFAADVPPITTATFIMLVGVIFFIPLGIMDAHNFKWDSVSASNWWIDIIYGIPGTALPLILYFYAIRRVPASTVGIFSALLPILTTVTAVLALGEPITVALFVSLCCVVLSIVLAVLVGRNNKSDVYLNQTNNDLNEVKY</sequence>
<dbReference type="EMBL" id="CP096034">
    <property type="protein sequence ID" value="UPM55232.1"/>
    <property type="molecule type" value="Genomic_DNA"/>
</dbReference>
<evidence type="ECO:0000256" key="5">
    <source>
        <dbReference type="ARBA" id="ARBA00022989"/>
    </source>
</evidence>
<accession>A0ABY4JRC9</accession>
<keyword evidence="10" id="KW-1185">Reference proteome</keyword>
<evidence type="ECO:0000256" key="4">
    <source>
        <dbReference type="ARBA" id="ARBA00022692"/>
    </source>
</evidence>
<dbReference type="InterPro" id="IPR050638">
    <property type="entry name" value="AA-Vitamin_Transporters"/>
</dbReference>
<feature type="transmembrane region" description="Helical" evidence="7">
    <location>
        <begin position="148"/>
        <end position="168"/>
    </location>
</feature>
<dbReference type="RefSeq" id="WP_248268272.1">
    <property type="nucleotide sequence ID" value="NZ_CP096034.1"/>
</dbReference>
<dbReference type="SUPFAM" id="SSF103481">
    <property type="entry name" value="Multidrug resistance efflux transporter EmrE"/>
    <property type="match status" value="2"/>
</dbReference>
<comment type="subcellular location">
    <subcellularLocation>
        <location evidence="1">Cell membrane</location>
        <topology evidence="1">Multi-pass membrane protein</topology>
    </subcellularLocation>
</comment>
<evidence type="ECO:0000256" key="7">
    <source>
        <dbReference type="SAM" id="Phobius"/>
    </source>
</evidence>
<feature type="transmembrane region" description="Helical" evidence="7">
    <location>
        <begin position="122"/>
        <end position="142"/>
    </location>
</feature>
<feature type="transmembrane region" description="Helical" evidence="7">
    <location>
        <begin position="32"/>
        <end position="52"/>
    </location>
</feature>
<evidence type="ECO:0000256" key="6">
    <source>
        <dbReference type="ARBA" id="ARBA00023136"/>
    </source>
</evidence>
<keyword evidence="5 7" id="KW-1133">Transmembrane helix</keyword>
<comment type="similarity">
    <text evidence="2">Belongs to the EamA transporter family.</text>
</comment>
<feature type="transmembrane region" description="Helical" evidence="7">
    <location>
        <begin position="270"/>
        <end position="289"/>
    </location>
</feature>
<dbReference type="InterPro" id="IPR037185">
    <property type="entry name" value="EmrE-like"/>
</dbReference>
<evidence type="ECO:0000256" key="2">
    <source>
        <dbReference type="ARBA" id="ARBA00007362"/>
    </source>
</evidence>
<feature type="transmembrane region" description="Helical" evidence="7">
    <location>
        <begin position="73"/>
        <end position="91"/>
    </location>
</feature>
<feature type="domain" description="EamA" evidence="8">
    <location>
        <begin position="3"/>
        <end position="136"/>
    </location>
</feature>
<evidence type="ECO:0000256" key="1">
    <source>
        <dbReference type="ARBA" id="ARBA00004651"/>
    </source>
</evidence>
<feature type="transmembrane region" description="Helical" evidence="7">
    <location>
        <begin position="244"/>
        <end position="264"/>
    </location>
</feature>
<protein>
    <submittedName>
        <fullName evidence="9">DMT family transporter</fullName>
    </submittedName>
</protein>
<name>A0ABY4JRC9_9BACI</name>
<dbReference type="PANTHER" id="PTHR32322">
    <property type="entry name" value="INNER MEMBRANE TRANSPORTER"/>
    <property type="match status" value="1"/>
</dbReference>
<feature type="domain" description="EamA" evidence="8">
    <location>
        <begin position="151"/>
        <end position="287"/>
    </location>
</feature>
<keyword evidence="6 7" id="KW-0472">Membrane</keyword>
<dbReference type="PANTHER" id="PTHR32322:SF18">
    <property type="entry name" value="S-ADENOSYLMETHIONINE_S-ADENOSYLHOMOCYSTEINE TRANSPORTER"/>
    <property type="match status" value="1"/>
</dbReference>
<dbReference type="Proteomes" id="UP000830639">
    <property type="component" value="Chromosome"/>
</dbReference>
<feature type="transmembrane region" description="Helical" evidence="7">
    <location>
        <begin position="180"/>
        <end position="199"/>
    </location>
</feature>
<evidence type="ECO:0000313" key="10">
    <source>
        <dbReference type="Proteomes" id="UP000830639"/>
    </source>
</evidence>
<keyword evidence="4 7" id="KW-0812">Transmembrane</keyword>
<evidence type="ECO:0000259" key="8">
    <source>
        <dbReference type="Pfam" id="PF00892"/>
    </source>
</evidence>
<evidence type="ECO:0000313" key="9">
    <source>
        <dbReference type="EMBL" id="UPM55232.1"/>
    </source>
</evidence>
<proteinExistence type="inferred from homology"/>
<feature type="transmembrane region" description="Helical" evidence="7">
    <location>
        <begin position="219"/>
        <end position="237"/>
    </location>
</feature>
<keyword evidence="3" id="KW-1003">Cell membrane</keyword>
<gene>
    <name evidence="9" type="ORF">MY490_05165</name>
</gene>
<dbReference type="InterPro" id="IPR000620">
    <property type="entry name" value="EamA_dom"/>
</dbReference>
<feature type="transmembrane region" description="Helical" evidence="7">
    <location>
        <begin position="97"/>
        <end position="115"/>
    </location>
</feature>
<evidence type="ECO:0000256" key="3">
    <source>
        <dbReference type="ARBA" id="ARBA00022475"/>
    </source>
</evidence>
<reference evidence="9 10" key="1">
    <citation type="submission" date="2022-04" db="EMBL/GenBank/DDBJ databases">
        <title>Mechanism of arsenic methylation and mitigation arsenic toxicity by Bacillus sp. LH14 from an Arsenic-Contaminated Paddy Soil.</title>
        <authorList>
            <person name="Wang D."/>
        </authorList>
    </citation>
    <scope>NUCLEOTIDE SEQUENCE [LARGE SCALE GENOMIC DNA]</scope>
    <source>
        <strain evidence="9 10">LH14</strain>
    </source>
</reference>
<organism evidence="9 10">
    <name type="scientific">Gottfriedia acidiceleris</name>
    <dbReference type="NCBI Taxonomy" id="371036"/>
    <lineage>
        <taxon>Bacteria</taxon>
        <taxon>Bacillati</taxon>
        <taxon>Bacillota</taxon>
        <taxon>Bacilli</taxon>
        <taxon>Bacillales</taxon>
        <taxon>Bacillaceae</taxon>
        <taxon>Gottfriedia</taxon>
    </lineage>
</organism>
<dbReference type="Pfam" id="PF00892">
    <property type="entry name" value="EamA"/>
    <property type="match status" value="2"/>
</dbReference>